<proteinExistence type="evidence at transcript level"/>
<sequence length="187" mass="20822">RKNQGTGGGFDIHEFLSGKQPIQTHSSNDPNVECKADVITDLTDNSASVTRYLQLRFRANVHNMRQRLQPVYLSAVFTNLRTSNTNGGKYNSMTLTYRGNSQYSSEVITYQNGSCAVFSVKNTRDNPPSRPPLSTIEVRFRSNSEGNEPACLEAAMKFAETYARGHPPMKLLLPNCLTKALEKGTEK</sequence>
<organism evidence="1">
    <name type="scientific">Amblyomma cajennense</name>
    <name type="common">Cayenne tick</name>
    <name type="synonym">Acarus cajennensis</name>
    <dbReference type="NCBI Taxonomy" id="34607"/>
    <lineage>
        <taxon>Eukaryota</taxon>
        <taxon>Metazoa</taxon>
        <taxon>Ecdysozoa</taxon>
        <taxon>Arthropoda</taxon>
        <taxon>Chelicerata</taxon>
        <taxon>Arachnida</taxon>
        <taxon>Acari</taxon>
        <taxon>Parasitiformes</taxon>
        <taxon>Ixodida</taxon>
        <taxon>Ixodoidea</taxon>
        <taxon>Ixodidae</taxon>
        <taxon>Amblyomminae</taxon>
        <taxon>Amblyomma</taxon>
    </lineage>
</organism>
<evidence type="ECO:0000313" key="1">
    <source>
        <dbReference type="EMBL" id="JAC19481.1"/>
    </source>
</evidence>
<reference evidence="1" key="1">
    <citation type="submission" date="2014-03" db="EMBL/GenBank/DDBJ databases">
        <title>The sialotranscriptome of Amblyomma triste, Amblyomma parvum and Amblyomma cajennense ticks, uncovered by 454-based RNA-seq.</title>
        <authorList>
            <person name="Garcia G.R."/>
            <person name="Gardinassi L.G."/>
            <person name="Ribeiro J.M."/>
            <person name="Anatriello E."/>
            <person name="Ferreira B.R."/>
            <person name="Moreira H.N."/>
            <person name="Mafra C."/>
            <person name="Olegario M.M."/>
            <person name="Szabo P.J."/>
            <person name="Miranda-Santos I.K."/>
            <person name="Maruyama S.R."/>
        </authorList>
    </citation>
    <scope>NUCLEOTIDE SEQUENCE</scope>
    <source>
        <strain evidence="1">Uberlandia</strain>
        <tissue evidence="1">Salivary glands</tissue>
    </source>
</reference>
<dbReference type="EMBL" id="GBBK01005001">
    <property type="protein sequence ID" value="JAC19481.1"/>
    <property type="molecule type" value="mRNA"/>
</dbReference>
<feature type="non-terminal residue" evidence="1">
    <location>
        <position position="1"/>
    </location>
</feature>
<protein>
    <submittedName>
        <fullName evidence="1">Putative lipocalin-3 1</fullName>
    </submittedName>
</protein>
<accession>A0A023FCI4</accession>
<dbReference type="AlphaFoldDB" id="A0A023FCI4"/>
<name>A0A023FCI4_AMBCJ</name>